<organism evidence="3 4">
    <name type="scientific">Paenibacillus chartarius</name>
    <dbReference type="NCBI Taxonomy" id="747481"/>
    <lineage>
        <taxon>Bacteria</taxon>
        <taxon>Bacillati</taxon>
        <taxon>Bacillota</taxon>
        <taxon>Bacilli</taxon>
        <taxon>Bacillales</taxon>
        <taxon>Paenibacillaceae</taxon>
        <taxon>Paenibacillus</taxon>
    </lineage>
</organism>
<feature type="region of interest" description="Disordered" evidence="1">
    <location>
        <begin position="28"/>
        <end position="52"/>
    </location>
</feature>
<dbReference type="Proteomes" id="UP001589776">
    <property type="component" value="Unassembled WGS sequence"/>
</dbReference>
<dbReference type="PANTHER" id="PTHR43649:SF12">
    <property type="entry name" value="DIACETYLCHITOBIOSE BINDING PROTEIN DASA"/>
    <property type="match status" value="1"/>
</dbReference>
<feature type="compositionally biased region" description="Polar residues" evidence="1">
    <location>
        <begin position="40"/>
        <end position="49"/>
    </location>
</feature>
<dbReference type="Gene3D" id="3.40.190.10">
    <property type="entry name" value="Periplasmic binding protein-like II"/>
    <property type="match status" value="2"/>
</dbReference>
<proteinExistence type="predicted"/>
<protein>
    <recommendedName>
        <fullName evidence="5">ABC transporter substrate-binding protein</fullName>
    </recommendedName>
</protein>
<evidence type="ECO:0000256" key="2">
    <source>
        <dbReference type="SAM" id="SignalP"/>
    </source>
</evidence>
<name>A0ABV6DLX0_9BACL</name>
<feature type="chain" id="PRO_5045376298" description="ABC transporter substrate-binding protein" evidence="2">
    <location>
        <begin position="35"/>
        <end position="590"/>
    </location>
</feature>
<feature type="signal peptide" evidence="2">
    <location>
        <begin position="1"/>
        <end position="34"/>
    </location>
</feature>
<keyword evidence="4" id="KW-1185">Reference proteome</keyword>
<dbReference type="EMBL" id="JBHLWN010000060">
    <property type="protein sequence ID" value="MFC0213644.1"/>
    <property type="molecule type" value="Genomic_DNA"/>
</dbReference>
<keyword evidence="2" id="KW-0732">Signal</keyword>
<dbReference type="InterPro" id="IPR050490">
    <property type="entry name" value="Bact_solute-bd_prot1"/>
</dbReference>
<dbReference type="PANTHER" id="PTHR43649">
    <property type="entry name" value="ARABINOSE-BINDING PROTEIN-RELATED"/>
    <property type="match status" value="1"/>
</dbReference>
<reference evidence="3 4" key="1">
    <citation type="submission" date="2024-09" db="EMBL/GenBank/DDBJ databases">
        <authorList>
            <person name="Sun Q."/>
            <person name="Mori K."/>
        </authorList>
    </citation>
    <scope>NUCLEOTIDE SEQUENCE [LARGE SCALE GENOMIC DNA]</scope>
    <source>
        <strain evidence="3 4">CCM 7759</strain>
    </source>
</reference>
<dbReference type="SUPFAM" id="SSF53850">
    <property type="entry name" value="Periplasmic binding protein-like II"/>
    <property type="match status" value="1"/>
</dbReference>
<sequence>MKMRKTWTTILTSVTALSLLIAGCSDSGTGKAPAAENGKTGPNTQTADSTKPKWDFKFDPPITISTAIVDENRPNAFKPGENLTNNVHSRWMEEKLGIVTKYEWVVGKFEDNETKIRLALSTNGKLPDTFSAGGDILKDLIRAGRLLPVNDAIEKYAHPVYKEALKKYAHVLPEVTVDGNIYGVPTFFVGDEGTVMWIRKDWLDKLSLKPPTTIAELETVLKAFSEQDPNGNGKDDETGLAIPLKEGPWTWMGQTDPIVGAFTKQMVNTYDIKLFWNEDANGNLTYGAIHPDAKKYLETMASWMAKGYIDKEAGIKDPSKAAELAAAGMAGVMFGPYWMGSWPLGDTAKVDPKAEWQAYPLPAGPDGLKAKAQKPLNSGYLVFSKDFKQIEAWFAYFNKLLAKNLGPQDPYFDPRFEKGFHEGYDYVLKDGKVVNGNFEANGVPKHQWPLADGTGMDMRWMLYPLTGTMAPLVPYMNADAIKKFIADPNAEAKTPIEQSVKGLNKAQLSAASVAVSEQNLEIPNRYNGPLTDGMKKHGEFLQKLATESYLRIIYGEKPLSSFDEFVVQFNKNGGELITKEVNEWYKKNKP</sequence>
<evidence type="ECO:0000256" key="1">
    <source>
        <dbReference type="SAM" id="MobiDB-lite"/>
    </source>
</evidence>
<dbReference type="PROSITE" id="PS51257">
    <property type="entry name" value="PROKAR_LIPOPROTEIN"/>
    <property type="match status" value="1"/>
</dbReference>
<evidence type="ECO:0008006" key="5">
    <source>
        <dbReference type="Google" id="ProtNLM"/>
    </source>
</evidence>
<evidence type="ECO:0000313" key="4">
    <source>
        <dbReference type="Proteomes" id="UP001589776"/>
    </source>
</evidence>
<comment type="caution">
    <text evidence="3">The sequence shown here is derived from an EMBL/GenBank/DDBJ whole genome shotgun (WGS) entry which is preliminary data.</text>
</comment>
<evidence type="ECO:0000313" key="3">
    <source>
        <dbReference type="EMBL" id="MFC0213644.1"/>
    </source>
</evidence>
<accession>A0ABV6DLX0</accession>
<dbReference type="RefSeq" id="WP_377470962.1">
    <property type="nucleotide sequence ID" value="NZ_JBHLWN010000060.1"/>
</dbReference>
<gene>
    <name evidence="3" type="ORF">ACFFK0_14465</name>
</gene>